<dbReference type="CDD" id="cd11304">
    <property type="entry name" value="Cadherin_repeat"/>
    <property type="match status" value="9"/>
</dbReference>
<dbReference type="SMART" id="SM00303">
    <property type="entry name" value="GPS"/>
    <property type="match status" value="1"/>
</dbReference>
<feature type="domain" description="GAIN-B" evidence="28">
    <location>
        <begin position="2238"/>
        <end position="2401"/>
    </location>
</feature>
<dbReference type="PANTHER" id="PTHR24026:SF51">
    <property type="entry name" value="PROTOCADHERIN-LIKE WING POLARITY PROTEIN STAN"/>
    <property type="match status" value="1"/>
</dbReference>
<keyword evidence="9 19" id="KW-0106">Calcium</keyword>
<dbReference type="SMART" id="SM00180">
    <property type="entry name" value="EGF_Lam"/>
    <property type="match status" value="1"/>
</dbReference>
<dbReference type="KEGG" id="tad:TRIADDRAFT_62266"/>
<dbReference type="InterPro" id="IPR001791">
    <property type="entry name" value="Laminin_G"/>
</dbReference>
<evidence type="ECO:0000259" key="28">
    <source>
        <dbReference type="PROSITE" id="PS50221"/>
    </source>
</evidence>
<dbReference type="SUPFAM" id="SSF57196">
    <property type="entry name" value="EGF/Laminin"/>
    <property type="match status" value="4"/>
</dbReference>
<feature type="domain" description="EGF-like" evidence="26">
    <location>
        <begin position="1415"/>
        <end position="1452"/>
    </location>
</feature>
<dbReference type="Gene3D" id="2.60.220.50">
    <property type="match status" value="1"/>
</dbReference>
<dbReference type="OMA" id="CEINARE"/>
<dbReference type="SUPFAM" id="SSF49313">
    <property type="entry name" value="Cadherin-like"/>
    <property type="match status" value="9"/>
</dbReference>
<dbReference type="InterPro" id="IPR000742">
    <property type="entry name" value="EGF"/>
</dbReference>
<dbReference type="Pfam" id="PF00028">
    <property type="entry name" value="Cadherin"/>
    <property type="match status" value="8"/>
</dbReference>
<dbReference type="InterPro" id="IPR017981">
    <property type="entry name" value="GPCR_2-like_7TM"/>
</dbReference>
<dbReference type="FunFam" id="2.60.40.60:FF:000020">
    <property type="entry name" value="Dachsous cadherin-related 1b"/>
    <property type="match status" value="4"/>
</dbReference>
<keyword evidence="5 20" id="KW-0245">EGF-like domain</keyword>
<dbReference type="PROSITE" id="PS50227">
    <property type="entry name" value="G_PROTEIN_RECEP_F2_3"/>
    <property type="match status" value="1"/>
</dbReference>
<feature type="disulfide bond" evidence="20">
    <location>
        <begin position="1675"/>
        <end position="1684"/>
    </location>
</feature>
<dbReference type="OrthoDB" id="26203at2759"/>
<feature type="domain" description="Cadherin" evidence="31">
    <location>
        <begin position="510"/>
        <end position="611"/>
    </location>
</feature>
<dbReference type="FunCoup" id="B3SDA8">
    <property type="interactions" value="742"/>
</dbReference>
<keyword evidence="33" id="KW-1185">Reference proteome</keyword>
<dbReference type="InterPro" id="IPR013320">
    <property type="entry name" value="ConA-like_dom_sf"/>
</dbReference>
<dbReference type="GO" id="GO:0007409">
    <property type="term" value="P:axonogenesis"/>
    <property type="evidence" value="ECO:0000318"/>
    <property type="project" value="GO_Central"/>
</dbReference>
<feature type="domain" description="EGF-like" evidence="26">
    <location>
        <begin position="1860"/>
        <end position="1893"/>
    </location>
</feature>
<evidence type="ECO:0000256" key="3">
    <source>
        <dbReference type="ARBA" id="ARBA00004651"/>
    </source>
</evidence>
<evidence type="ECO:0000256" key="23">
    <source>
        <dbReference type="SAM" id="Phobius"/>
    </source>
</evidence>
<feature type="domain" description="Cadherin" evidence="31">
    <location>
        <begin position="814"/>
        <end position="916"/>
    </location>
</feature>
<keyword evidence="12" id="KW-0297">G-protein coupled receptor</keyword>
<evidence type="ECO:0000256" key="21">
    <source>
        <dbReference type="PROSITE-ProRule" id="PRU00460"/>
    </source>
</evidence>
<evidence type="ECO:0000256" key="7">
    <source>
        <dbReference type="ARBA" id="ARBA00022729"/>
    </source>
</evidence>
<evidence type="ECO:0000256" key="9">
    <source>
        <dbReference type="ARBA" id="ARBA00022837"/>
    </source>
</evidence>
<dbReference type="GO" id="GO:0044331">
    <property type="term" value="P:cell-cell adhesion mediated by cadherin"/>
    <property type="evidence" value="ECO:0000318"/>
    <property type="project" value="GO_Central"/>
</dbReference>
<dbReference type="CDD" id="cd15441">
    <property type="entry name" value="7tmB2_CELSR_Adhesion_IV"/>
    <property type="match status" value="1"/>
</dbReference>
<dbReference type="GO" id="GO:0016324">
    <property type="term" value="C:apical plasma membrane"/>
    <property type="evidence" value="ECO:0007669"/>
    <property type="project" value="UniProtKB-SubCell"/>
</dbReference>
<dbReference type="PROSITE" id="PS50221">
    <property type="entry name" value="GAIN_B"/>
    <property type="match status" value="1"/>
</dbReference>
<dbReference type="FunFam" id="1.20.1070.10:FF:000733">
    <property type="entry name" value="Cadherin EGF LAG seven-pass G-type receptor 1"/>
    <property type="match status" value="1"/>
</dbReference>
<protein>
    <recommendedName>
        <fullName evidence="34">Protocadherin-like wing polarity protein stan</fullName>
    </recommendedName>
</protein>
<feature type="compositionally biased region" description="Basic and acidic residues" evidence="22">
    <location>
        <begin position="2818"/>
        <end position="2827"/>
    </location>
</feature>
<feature type="disulfide bond" evidence="20">
    <location>
        <begin position="1404"/>
        <end position="1413"/>
    </location>
</feature>
<dbReference type="InterPro" id="IPR057244">
    <property type="entry name" value="GAIN_B"/>
</dbReference>
<feature type="compositionally biased region" description="Polar residues" evidence="22">
    <location>
        <begin position="3000"/>
        <end position="3020"/>
    </location>
</feature>
<dbReference type="GO" id="GO:0051239">
    <property type="term" value="P:regulation of multicellular organismal process"/>
    <property type="evidence" value="ECO:0007669"/>
    <property type="project" value="UniProtKB-ARBA"/>
</dbReference>
<dbReference type="InterPro" id="IPR000152">
    <property type="entry name" value="EGF-type_Asp/Asn_hydroxyl_site"/>
</dbReference>
<dbReference type="Proteomes" id="UP000009022">
    <property type="component" value="Unassembled WGS sequence"/>
</dbReference>
<feature type="disulfide bond" evidence="20">
    <location>
        <begin position="1423"/>
        <end position="1440"/>
    </location>
</feature>
<dbReference type="SMART" id="SM00179">
    <property type="entry name" value="EGF_CA"/>
    <property type="match status" value="4"/>
</dbReference>
<dbReference type="PROSITE" id="PS50261">
    <property type="entry name" value="G_PROTEIN_RECEP_F2_4"/>
    <property type="match status" value="1"/>
</dbReference>
<keyword evidence="8" id="KW-0677">Repeat</keyword>
<feature type="domain" description="Cadherin" evidence="31">
    <location>
        <begin position="612"/>
        <end position="716"/>
    </location>
</feature>
<dbReference type="Pfam" id="PF00054">
    <property type="entry name" value="Laminin_G_1"/>
    <property type="match status" value="1"/>
</dbReference>
<dbReference type="SMART" id="SM00181">
    <property type="entry name" value="EGF"/>
    <property type="match status" value="6"/>
</dbReference>
<dbReference type="InParanoid" id="B3SDA8"/>
<dbReference type="GeneID" id="6759449"/>
<dbReference type="PROSITE" id="PS50268">
    <property type="entry name" value="CADHERIN_2"/>
    <property type="match status" value="8"/>
</dbReference>
<dbReference type="InterPro" id="IPR001879">
    <property type="entry name" value="GPCR_2_extracellular_dom"/>
</dbReference>
<dbReference type="Pfam" id="PF02793">
    <property type="entry name" value="HRM"/>
    <property type="match status" value="1"/>
</dbReference>
<dbReference type="Gene3D" id="2.60.120.200">
    <property type="match status" value="2"/>
</dbReference>
<dbReference type="SMART" id="SM00112">
    <property type="entry name" value="CA"/>
    <property type="match status" value="8"/>
</dbReference>
<evidence type="ECO:0000256" key="20">
    <source>
        <dbReference type="PROSITE-ProRule" id="PRU00076"/>
    </source>
</evidence>
<dbReference type="SMART" id="SM00008">
    <property type="entry name" value="HormR"/>
    <property type="match status" value="1"/>
</dbReference>
<evidence type="ECO:0000313" key="33">
    <source>
        <dbReference type="Proteomes" id="UP000009022"/>
    </source>
</evidence>
<keyword evidence="13 23" id="KW-0472">Membrane</keyword>
<evidence type="ECO:0000256" key="17">
    <source>
        <dbReference type="ARBA" id="ARBA00023224"/>
    </source>
</evidence>
<feature type="transmembrane region" description="Helical" evidence="23">
    <location>
        <begin position="2474"/>
        <end position="2499"/>
    </location>
</feature>
<dbReference type="Gene3D" id="2.60.40.60">
    <property type="entry name" value="Cadherins"/>
    <property type="match status" value="9"/>
</dbReference>
<evidence type="ECO:0000256" key="11">
    <source>
        <dbReference type="ARBA" id="ARBA00022989"/>
    </source>
</evidence>
<evidence type="ECO:0000256" key="18">
    <source>
        <dbReference type="ARBA" id="ARBA00023292"/>
    </source>
</evidence>
<dbReference type="InterPro" id="IPR002126">
    <property type="entry name" value="Cadherin-like_dom"/>
</dbReference>
<feature type="domain" description="Cadherin" evidence="31">
    <location>
        <begin position="404"/>
        <end position="509"/>
    </location>
</feature>
<feature type="disulfide bond" evidence="20">
    <location>
        <begin position="1924"/>
        <end position="1933"/>
    </location>
</feature>
<keyword evidence="17" id="KW-0807">Transducer</keyword>
<evidence type="ECO:0008006" key="34">
    <source>
        <dbReference type="Google" id="ProtNLM"/>
    </source>
</evidence>
<dbReference type="Pfam" id="PF02210">
    <property type="entry name" value="Laminin_G_2"/>
    <property type="match status" value="1"/>
</dbReference>
<dbReference type="PhylomeDB" id="B3SDA8"/>
<keyword evidence="11 23" id="KW-1133">Transmembrane helix</keyword>
<dbReference type="GO" id="GO:0007156">
    <property type="term" value="P:homophilic cell adhesion via plasma membrane adhesion molecules"/>
    <property type="evidence" value="ECO:0007669"/>
    <property type="project" value="InterPro"/>
</dbReference>
<proteinExistence type="predicted"/>
<evidence type="ECO:0000259" key="31">
    <source>
        <dbReference type="PROSITE" id="PS50268"/>
    </source>
</evidence>
<keyword evidence="14 20" id="KW-1015">Disulfide bond</keyword>
<dbReference type="CDD" id="cd00054">
    <property type="entry name" value="EGF_CA"/>
    <property type="match status" value="5"/>
</dbReference>
<comment type="caution">
    <text evidence="20">Lacks conserved residue(s) required for the propagation of feature annotation.</text>
</comment>
<feature type="domain" description="G-protein coupled receptors family 2 profile 2" evidence="30">
    <location>
        <begin position="2410"/>
        <end position="2652"/>
    </location>
</feature>
<evidence type="ECO:0000256" key="16">
    <source>
        <dbReference type="ARBA" id="ARBA00023180"/>
    </source>
</evidence>
<dbReference type="PROSITE" id="PS50027">
    <property type="entry name" value="EGF_LAM_2"/>
    <property type="match status" value="1"/>
</dbReference>
<evidence type="ECO:0000259" key="25">
    <source>
        <dbReference type="PROSITE" id="PS50025"/>
    </source>
</evidence>
<gene>
    <name evidence="32" type="ORF">TRIADDRAFT_62266</name>
</gene>
<feature type="signal peptide" evidence="24">
    <location>
        <begin position="1"/>
        <end position="26"/>
    </location>
</feature>
<feature type="domain" description="EGF-like" evidence="26">
    <location>
        <begin position="1896"/>
        <end position="1934"/>
    </location>
</feature>
<dbReference type="InterPro" id="IPR020894">
    <property type="entry name" value="Cadherin_CS"/>
</dbReference>
<dbReference type="Pfam" id="PF00002">
    <property type="entry name" value="7tm_2"/>
    <property type="match status" value="1"/>
</dbReference>
<evidence type="ECO:0000259" key="26">
    <source>
        <dbReference type="PROSITE" id="PS50026"/>
    </source>
</evidence>
<dbReference type="InterPro" id="IPR036445">
    <property type="entry name" value="GPCR_2_extracell_dom_sf"/>
</dbReference>
<keyword evidence="10" id="KW-0130">Cell adhesion</keyword>
<feature type="transmembrane region" description="Helical" evidence="23">
    <location>
        <begin position="2412"/>
        <end position="2435"/>
    </location>
</feature>
<evidence type="ECO:0000256" key="1">
    <source>
        <dbReference type="ARBA" id="ARBA00004221"/>
    </source>
</evidence>
<dbReference type="PROSITE" id="PS50025">
    <property type="entry name" value="LAM_G_DOMAIN"/>
    <property type="match status" value="2"/>
</dbReference>
<dbReference type="PROSITE" id="PS01186">
    <property type="entry name" value="EGF_2"/>
    <property type="match status" value="3"/>
</dbReference>
<dbReference type="GO" id="GO:0005886">
    <property type="term" value="C:plasma membrane"/>
    <property type="evidence" value="ECO:0000318"/>
    <property type="project" value="GO_Central"/>
</dbReference>
<dbReference type="Pfam" id="PF00053">
    <property type="entry name" value="EGF_laminin"/>
    <property type="match status" value="1"/>
</dbReference>
<dbReference type="SMART" id="SM00282">
    <property type="entry name" value="LamG"/>
    <property type="match status" value="2"/>
</dbReference>
<dbReference type="Pfam" id="PF01825">
    <property type="entry name" value="GPS"/>
    <property type="match status" value="1"/>
</dbReference>
<evidence type="ECO:0000256" key="24">
    <source>
        <dbReference type="SAM" id="SignalP"/>
    </source>
</evidence>
<feature type="domain" description="Laminin EGF-like" evidence="27">
    <location>
        <begin position="1992"/>
        <end position="2042"/>
    </location>
</feature>
<keyword evidence="15" id="KW-0675">Receptor</keyword>
<dbReference type="Pfam" id="PF00008">
    <property type="entry name" value="EGF"/>
    <property type="match status" value="4"/>
</dbReference>
<evidence type="ECO:0000256" key="15">
    <source>
        <dbReference type="ARBA" id="ARBA00023170"/>
    </source>
</evidence>
<dbReference type="CTD" id="6759449"/>
<dbReference type="PROSITE" id="PS50026">
    <property type="entry name" value="EGF_3"/>
    <property type="match status" value="5"/>
</dbReference>
<dbReference type="InterPro" id="IPR015919">
    <property type="entry name" value="Cadherin-like_sf"/>
</dbReference>
<dbReference type="GO" id="GO:0005912">
    <property type="term" value="C:adherens junction"/>
    <property type="evidence" value="ECO:0000318"/>
    <property type="project" value="GO_Central"/>
</dbReference>
<evidence type="ECO:0000259" key="29">
    <source>
        <dbReference type="PROSITE" id="PS50227"/>
    </source>
</evidence>
<feature type="disulfide bond" evidence="20">
    <location>
        <begin position="1442"/>
        <end position="1451"/>
    </location>
</feature>
<dbReference type="GO" id="GO:0004930">
    <property type="term" value="F:G protein-coupled receptor activity"/>
    <property type="evidence" value="ECO:0007669"/>
    <property type="project" value="UniProtKB-KW"/>
</dbReference>
<feature type="disulfide bond" evidence="21">
    <location>
        <begin position="2013"/>
        <end position="2022"/>
    </location>
</feature>
<feature type="compositionally biased region" description="Polar residues" evidence="22">
    <location>
        <begin position="2786"/>
        <end position="2817"/>
    </location>
</feature>
<dbReference type="PANTHER" id="PTHR24026">
    <property type="entry name" value="FAT ATYPICAL CADHERIN-RELATED"/>
    <property type="match status" value="1"/>
</dbReference>
<feature type="compositionally biased region" description="Basic and acidic residues" evidence="22">
    <location>
        <begin position="3054"/>
        <end position="3063"/>
    </location>
</feature>
<dbReference type="HOGENOM" id="CLU_000158_1_0_1"/>
<evidence type="ECO:0000259" key="30">
    <source>
        <dbReference type="PROSITE" id="PS50261"/>
    </source>
</evidence>
<evidence type="ECO:0000256" key="2">
    <source>
        <dbReference type="ARBA" id="ARBA00004251"/>
    </source>
</evidence>
<keyword evidence="18 21" id="KW-0424">Laminin EGF-like domain</keyword>
<keyword evidence="16" id="KW-0325">Glycoprotein</keyword>
<dbReference type="FunFam" id="2.10.25.10:FF:000391">
    <property type="entry name" value="Weary, isoform C"/>
    <property type="match status" value="1"/>
</dbReference>
<feature type="chain" id="PRO_5002797433" description="Protocadherin-like wing polarity protein stan" evidence="24">
    <location>
        <begin position="27"/>
        <end position="3089"/>
    </location>
</feature>
<dbReference type="Gene3D" id="4.10.1240.10">
    <property type="entry name" value="GPCR, family 2, extracellular hormone receptor domain"/>
    <property type="match status" value="1"/>
</dbReference>
<feature type="domain" description="Cadherin" evidence="31">
    <location>
        <begin position="1023"/>
        <end position="1124"/>
    </location>
</feature>
<feature type="disulfide bond" evidence="21">
    <location>
        <begin position="1994"/>
        <end position="2011"/>
    </location>
</feature>
<feature type="domain" description="Laminin G" evidence="25">
    <location>
        <begin position="1691"/>
        <end position="1864"/>
    </location>
</feature>
<feature type="region of interest" description="Disordered" evidence="22">
    <location>
        <begin position="2768"/>
        <end position="2828"/>
    </location>
</feature>
<dbReference type="FunFam" id="2.60.40.60:FF:000092">
    <property type="entry name" value="Protocadherin 8"/>
    <property type="match status" value="1"/>
</dbReference>
<dbReference type="CDD" id="cd00110">
    <property type="entry name" value="LamG"/>
    <property type="match status" value="2"/>
</dbReference>
<feature type="domain" description="Cadherin" evidence="31">
    <location>
        <begin position="917"/>
        <end position="1022"/>
    </location>
</feature>
<name>B3SDA8_TRIAD</name>
<dbReference type="GO" id="GO:0007166">
    <property type="term" value="P:cell surface receptor signaling pathway"/>
    <property type="evidence" value="ECO:0007669"/>
    <property type="project" value="InterPro"/>
</dbReference>
<dbReference type="SUPFAM" id="SSF81321">
    <property type="entry name" value="Family A G protein-coupled receptor-like"/>
    <property type="match status" value="1"/>
</dbReference>
<evidence type="ECO:0000256" key="6">
    <source>
        <dbReference type="ARBA" id="ARBA00022692"/>
    </source>
</evidence>
<feature type="region of interest" description="Disordered" evidence="22">
    <location>
        <begin position="2885"/>
        <end position="3089"/>
    </location>
</feature>
<feature type="transmembrane region" description="Helical" evidence="23">
    <location>
        <begin position="2511"/>
        <end position="2534"/>
    </location>
</feature>
<feature type="domain" description="EGF-like" evidence="26">
    <location>
        <begin position="1646"/>
        <end position="1685"/>
    </location>
</feature>
<dbReference type="SUPFAM" id="SSF49899">
    <property type="entry name" value="Concanavalin A-like lectins/glucanases"/>
    <property type="match status" value="2"/>
</dbReference>
<comment type="subcellular location">
    <subcellularLocation>
        <location evidence="1">Apical cell membrane</location>
    </subcellularLocation>
    <subcellularLocation>
        <location evidence="3">Cell membrane</location>
        <topology evidence="3">Multi-pass membrane protein</topology>
    </subcellularLocation>
    <subcellularLocation>
        <location evidence="2">Cell membrane</location>
        <topology evidence="2">Single-pass type I membrane protein</topology>
    </subcellularLocation>
</comment>
<dbReference type="InterPro" id="IPR000203">
    <property type="entry name" value="GPS"/>
</dbReference>
<dbReference type="FunFam" id="2.60.220.50:FF:000062">
    <property type="entry name" value="Predicted protein"/>
    <property type="match status" value="1"/>
</dbReference>
<accession>B3SDA8</accession>
<dbReference type="FunFam" id="2.60.40.60:FF:000032">
    <property type="entry name" value="FAT atypical cadherin 1"/>
    <property type="match status" value="1"/>
</dbReference>
<keyword evidence="7 24" id="KW-0732">Signal</keyword>
<dbReference type="EMBL" id="DS985277">
    <property type="protein sequence ID" value="EDV19285.1"/>
    <property type="molecule type" value="Genomic_DNA"/>
</dbReference>
<feature type="transmembrane region" description="Helical" evidence="23">
    <location>
        <begin position="2447"/>
        <end position="2468"/>
    </location>
</feature>
<dbReference type="Gene3D" id="2.170.300.10">
    <property type="entry name" value="Tie2 ligand-binding domain superfamily"/>
    <property type="match status" value="1"/>
</dbReference>
<feature type="compositionally biased region" description="Polar residues" evidence="22">
    <location>
        <begin position="3043"/>
        <end position="3053"/>
    </location>
</feature>
<dbReference type="InterPro" id="IPR001881">
    <property type="entry name" value="EGF-like_Ca-bd_dom"/>
</dbReference>
<dbReference type="GO" id="GO:0022603">
    <property type="term" value="P:regulation of anatomical structure morphogenesis"/>
    <property type="evidence" value="ECO:0007669"/>
    <property type="project" value="UniProtKB-ARBA"/>
</dbReference>
<dbReference type="FunFam" id="2.60.40.60:FF:000029">
    <property type="entry name" value="Cadherin EGF LAG seven-pass G-type receptor 3"/>
    <property type="match status" value="1"/>
</dbReference>
<dbReference type="GO" id="GO:0016339">
    <property type="term" value="P:calcium-dependent cell-cell adhesion via plasma membrane cell adhesion molecules"/>
    <property type="evidence" value="ECO:0007669"/>
    <property type="project" value="UniProtKB-ARBA"/>
</dbReference>
<dbReference type="Gene3D" id="1.20.1070.10">
    <property type="entry name" value="Rhodopsin 7-helix transmembrane proteins"/>
    <property type="match status" value="1"/>
</dbReference>
<feature type="domain" description="Laminin G" evidence="25">
    <location>
        <begin position="1453"/>
        <end position="1643"/>
    </location>
</feature>
<dbReference type="GO" id="GO:0048638">
    <property type="term" value="P:regulation of developmental growth"/>
    <property type="evidence" value="ECO:0007669"/>
    <property type="project" value="UniProtKB-ARBA"/>
</dbReference>
<reference evidence="32 33" key="1">
    <citation type="journal article" date="2008" name="Nature">
        <title>The Trichoplax genome and the nature of placozoans.</title>
        <authorList>
            <person name="Srivastava M."/>
            <person name="Begovic E."/>
            <person name="Chapman J."/>
            <person name="Putnam N.H."/>
            <person name="Hellsten U."/>
            <person name="Kawashima T."/>
            <person name="Kuo A."/>
            <person name="Mitros T."/>
            <person name="Salamov A."/>
            <person name="Carpenter M.L."/>
            <person name="Signorovitch A.Y."/>
            <person name="Moreno M.A."/>
            <person name="Kamm K."/>
            <person name="Grimwood J."/>
            <person name="Schmutz J."/>
            <person name="Shapiro H."/>
            <person name="Grigoriev I.V."/>
            <person name="Buss L.W."/>
            <person name="Schierwater B."/>
            <person name="Dellaporta S.L."/>
            <person name="Rokhsar D.S."/>
        </authorList>
    </citation>
    <scope>NUCLEOTIDE SEQUENCE [LARGE SCALE GENOMIC DNA]</scope>
    <source>
        <strain evidence="32 33">Grell-BS-1999</strain>
    </source>
</reference>
<dbReference type="STRING" id="10228.B3SDA8"/>
<evidence type="ECO:0000259" key="27">
    <source>
        <dbReference type="PROSITE" id="PS50027"/>
    </source>
</evidence>
<feature type="region of interest" description="Disordered" evidence="22">
    <location>
        <begin position="2855"/>
        <end position="2874"/>
    </location>
</feature>
<dbReference type="PRINTS" id="PR00205">
    <property type="entry name" value="CADHERIN"/>
</dbReference>
<feature type="domain" description="Cadherin" evidence="31">
    <location>
        <begin position="717"/>
        <end position="814"/>
    </location>
</feature>
<feature type="compositionally biased region" description="Polar residues" evidence="22">
    <location>
        <begin position="2899"/>
        <end position="2916"/>
    </location>
</feature>
<dbReference type="PROSITE" id="PS00022">
    <property type="entry name" value="EGF_1"/>
    <property type="match status" value="4"/>
</dbReference>
<dbReference type="Gene3D" id="2.10.25.10">
    <property type="entry name" value="Laminin"/>
    <property type="match status" value="6"/>
</dbReference>
<dbReference type="Pfam" id="PF23592">
    <property type="entry name" value="Cadherin_CELSR2_9th"/>
    <property type="match status" value="1"/>
</dbReference>
<feature type="domain" description="EGF-like" evidence="26">
    <location>
        <begin position="1378"/>
        <end position="1414"/>
    </location>
</feature>
<feature type="transmembrane region" description="Helical" evidence="23">
    <location>
        <begin position="2599"/>
        <end position="2622"/>
    </location>
</feature>
<evidence type="ECO:0000256" key="13">
    <source>
        <dbReference type="ARBA" id="ARBA00023136"/>
    </source>
</evidence>
<dbReference type="GO" id="GO:0005509">
    <property type="term" value="F:calcium ion binding"/>
    <property type="evidence" value="ECO:0007669"/>
    <property type="project" value="UniProtKB-UniRule"/>
</dbReference>
<evidence type="ECO:0000256" key="19">
    <source>
        <dbReference type="PROSITE-ProRule" id="PRU00043"/>
    </source>
</evidence>
<evidence type="ECO:0000256" key="8">
    <source>
        <dbReference type="ARBA" id="ARBA00022737"/>
    </source>
</evidence>
<sequence length="3089" mass="341500">MSSLNFIYRLMCYIIAISQLCASCQGIIVHIQDNLKHDTVIVDLNRQLNSVQADYQLLPLGNNHAENNLFTIHAKTGKMITRKDIRCSDLKSNPLSYLIRLRPTGLSSQKLTHLNKRLIPITIYTHGSRCRLQDARKKIINTNFATLNHQGEAYLFLAEIFPDVALKRIVGQVEPVERSAQRHIVLTPISKRIVKIYCKALTDPSKTASLCSRPFHLQVVTRYQRSLNVNFAKIHLMTDYQINTNHDRQNQKVINHHQRHQLVEWYNRLPSKNNPILEHHRNRRSIRSKRDVIAPVFTQSSYSSSIFENEPSGTTVLTVSVRDKSAPGLTYSMAAVGDLRSNSLFGINSVSGAIYTVNYLDREEIAKHQFTVTATVNDGTTTLFSRVSVTIDVLDRNDNAPRFESPSYQVSIPEDIPIGTTALQVRAQDNDASSNARVTYSIVNSAGINSAFRVGVTSGAIIIDRSLDREITDRYHLEIQATDSGTTPKFARSNVTIIVTDVNDNPPQFTQKNYKVTIAEDAKINTLVTTVRATDPDNDDNADIRYSLAGQNKFTINPTNGRITLIASLDYEQQQSYTLDVTAKDRGRPSLSNTTTVVVSVTDVNDNQPRFSSNVYQASVKEDIPVGSSVLPVHAFDADSDQNKQVRYSIQRGSEEIPFNVDSVSGVISTARPLNYESKSQYSFFIIATDGGTPPLSSSAQVTVTVVDVNDNAPKFPKSIYNADVREDEKVGRQIVQVTATDVDSKTIYYSIVSGNVRSRFGIDPQGYIYLAAPIDYLREKEYTLVVQASDLLLNSTATVKMRVIDTNNHAPTFDRAYTADIYEDTAIGTVILTVTAKDADANENARLTYRIVTPVREFKIDSKSGAISIAAALDRETRSTFSLEVRASDNGVPSLSGRTDVVISILDSNDNAPVFSQPSYNASIAEDVEIGTRVLQVAATDKDEGVNQQIHFELAENENGNGTFAIDGSTGVIRTAKALDRETVPEYTIVVTAIDKGRPPKHSFATVKITITDVKDSPPEFYPKEYDAYLPENSPAGTTVVQLNATSKDEGTNAFITYEATSGFEPRIFHVNSSNGVVTTLRPLDFEIRRTYQIRVRAQSPPFFTETTVTIHIIDVNDNPPTIQNYTFLLNYFPDYYPTASVGKLNATDPDISDTLTFAIIQGNNDRLLQLNRTSGEIYLSPSAGNVQESRQMTISVSDGIHVARSTLSLKVIAVTSDTLKNIAVLRFTNILPETFITNMTSLLTNTIAGIMRCQSRDIYILNVQQDDVAGQNILNVTISGWDRTNNRYYLQNYFRDSIYIYREQLLAKGFNLLPFDGGYCLPQPCSPNYDCVVNFGASLDNAVVSTPKIIVRNIRQAKRYACECPVGYTGLRCNRMRNLCRSNPCGNNGKCVNIENGYTCICNSGYAGINCEIGSCASQPCKNGASCVENANGQGFYCTCPKYYGGPLCDAIERSFPGNSYVTVGGIKQRWRLEISVQFATIHDNGLLLYNGRYNHRGDYLALELINGKVRLSFSTGTDKYSATANIEGNVNDGKWHTVSVKYLNQVASVSIDYCDTDLAIRYGSTIGNYSCAATTLSQDQGKSLDVTAPLQIGGVPTIRDTYPMAFKKNDFVGCIRNLYINSKLIPLDNFYVNNGSVIGCRQTDQRCQGGSISPCSSGAECVDVYDGFRCRCPANIGGKTCQDTIVRTWRFTDQSIIIYPLPPLQNTITAPWSLSLIFRTRLRNAYLSYMTDSQRDIVLMIENGLLKYKFGNYETVVKYIRVNDGEWHEARIEWEKSGVFLKLDYNSYQASFQLDLSRPVQINQIMFGGNRVINSSTSIATIQNGFDGCMQGIAINDRQIAVTSFTVQQNVGANCNIGNPCASNPCPSQSSCVAEWNRYTCKCSTGYVGPKCISACSLNPCKNNGRCVMNVNVHYGYECQCNKGFQGRFCETQFGDKCQPGEFGTPGFCEPCACDRNKNFSHICNITSGECICEDKYWKDSNLDSCRPCDCYQYGSTSPICDKKTGSCTCRPGVTGDKCNLCVNKTSEISTDGGYGCRVVRGACPRSFSGGLWWNRSRFNATITMDCPNGASGKASRVCNESTSWQDPDTSACTSRVYLRLQSQFDGYKQNPTFTGLQAVLNDLNQQLKTSGLSFEHDINICLDVVNNALSYGRQLLGRSNQRANTNEVNTITEKSFNAISELLSRNNLDKWSKKSNRSSTLLSSVNDYTNDLGKAYIKDKSINNAITYPNVMMRIEEIIVSQYNGLTLPRPSDSGSVSNITDRISLPNDLVKKGSSDESVPIVYLKFDTIGQLLPGKSDVVAPYDIMVTSTVLSCKVVGVDTSSLSSPITLTLSNTKKVSNVQAHECVYWKKDLKLTEGGRWSTDGCSLISRDSSKTVCQCNHLTDFGVLSRYRSKPLPSVTPIKLELVTYIGIGISLLLLVSVFLCLTVMRSVNGSTNTIHCHILINLILVESLFLIGITQTASTMICIAISTLLHFFLLVVFSWICIESIYMYRKLKETKKTTKCHLLFCLLPGYGIPAAIATATTAISLSYYHNKRYCWLSVEHGLIWSLGCPAACIIGISLVFFCLTYHKIRFRSNSMTRWNRKEIDSDKFDLRSGMLILLFITAAWVFGVIAVQNETVYFQYIFTMVNFIKSACILICYCISNESVRSELSARLCGREGTYYTGTIDKGQLNGHRSNGLNGHFNGRIDTSRGHGFAGPNAYPVARSYDHVDGSNVLGVPDNEAWREFTDAYEKSAIAADGDSVGSSSEEEDVREVLEQNYASTSSDDEKGNWKAPSRQASVPPNQDGSRSATPSGSQVDKSQESVSVHSSKESLHSHEPQVLLRQNQLIPARSSSHVYSTIDETMLEPTSPVSPVSPKNKVIAKGSEKVVVRNNVPTSFSFQEDRINPPNCRSNPPANKRPGSSFSGMQPPLAIEEDEDDDMEVTSFPNKSYDKQQHAQPPRSIYAKSSVAHQNEASMMPGGPRHLVPKPPMRKGHPQPPPRSNPVKPMRQQASLSTFDAESAVSSQGRPSQRSRHGNGPVAVQHSVSDAAISFHNNLSSSGELRNSKQNDLHRSSHSLTSSNGSDAIAIAVRRGSSSTK</sequence>
<dbReference type="FunFam" id="4.10.1240.10:FF:000021">
    <property type="entry name" value="Cadherin EGF LAG seven-pass G-type receptor"/>
    <property type="match status" value="1"/>
</dbReference>
<dbReference type="CDD" id="cd00055">
    <property type="entry name" value="EGF_Lam"/>
    <property type="match status" value="1"/>
</dbReference>
<dbReference type="InterPro" id="IPR000832">
    <property type="entry name" value="GPCR_2_secretin-like"/>
</dbReference>
<feature type="disulfide bond" evidence="21">
    <location>
        <begin position="1992"/>
        <end position="2004"/>
    </location>
</feature>
<evidence type="ECO:0000256" key="12">
    <source>
        <dbReference type="ARBA" id="ARBA00023040"/>
    </source>
</evidence>
<evidence type="ECO:0000256" key="10">
    <source>
        <dbReference type="ARBA" id="ARBA00022889"/>
    </source>
</evidence>
<feature type="domain" description="Cadherin" evidence="31">
    <location>
        <begin position="298"/>
        <end position="403"/>
    </location>
</feature>
<keyword evidence="4" id="KW-1003">Cell membrane</keyword>
<dbReference type="eggNOG" id="KOG4289">
    <property type="taxonomic scope" value="Eukaryota"/>
</dbReference>
<dbReference type="FunFam" id="2.60.40.60:FF:000013">
    <property type="entry name" value="Cadherin EGF LAG seven-pass G-type receptor"/>
    <property type="match status" value="1"/>
</dbReference>
<evidence type="ECO:0000256" key="5">
    <source>
        <dbReference type="ARBA" id="ARBA00022536"/>
    </source>
</evidence>
<evidence type="ECO:0000313" key="32">
    <source>
        <dbReference type="EMBL" id="EDV19285.1"/>
    </source>
</evidence>
<feature type="transmembrane region" description="Helical" evidence="23">
    <location>
        <begin position="2554"/>
        <end position="2579"/>
    </location>
</feature>
<feature type="domain" description="G-protein coupled receptors family 2 profile 1" evidence="29">
    <location>
        <begin position="2024"/>
        <end position="2100"/>
    </location>
</feature>
<dbReference type="InterPro" id="IPR002049">
    <property type="entry name" value="LE_dom"/>
</dbReference>
<dbReference type="PROSITE" id="PS00010">
    <property type="entry name" value="ASX_HYDROXYL"/>
    <property type="match status" value="2"/>
</dbReference>
<evidence type="ECO:0000256" key="22">
    <source>
        <dbReference type="SAM" id="MobiDB-lite"/>
    </source>
</evidence>
<dbReference type="RefSeq" id="XP_002118209.1">
    <property type="nucleotide sequence ID" value="XM_002118173.1"/>
</dbReference>
<evidence type="ECO:0000256" key="14">
    <source>
        <dbReference type="ARBA" id="ARBA00023157"/>
    </source>
</evidence>
<feature type="compositionally biased region" description="Acidic residues" evidence="22">
    <location>
        <begin position="2923"/>
        <end position="2932"/>
    </location>
</feature>
<dbReference type="PROSITE" id="PS00232">
    <property type="entry name" value="CADHERIN_1"/>
    <property type="match status" value="5"/>
</dbReference>
<keyword evidence="6 23" id="KW-0812">Transmembrane</keyword>
<organism evidence="32 33">
    <name type="scientific">Trichoplax adhaerens</name>
    <name type="common">Trichoplax reptans</name>
    <dbReference type="NCBI Taxonomy" id="10228"/>
    <lineage>
        <taxon>Eukaryota</taxon>
        <taxon>Metazoa</taxon>
        <taxon>Placozoa</taxon>
        <taxon>Uniplacotomia</taxon>
        <taxon>Trichoplacea</taxon>
        <taxon>Trichoplacidae</taxon>
        <taxon>Trichoplax</taxon>
    </lineage>
</organism>
<dbReference type="InterPro" id="IPR056286">
    <property type="entry name" value="Cadherin_CELSR1-3_9th"/>
</dbReference>
<evidence type="ECO:0000256" key="4">
    <source>
        <dbReference type="ARBA" id="ARBA00022475"/>
    </source>
</evidence>
<dbReference type="InterPro" id="IPR046338">
    <property type="entry name" value="GAIN_dom_sf"/>
</dbReference>